<evidence type="ECO:0000256" key="9">
    <source>
        <dbReference type="SAM" id="Phobius"/>
    </source>
</evidence>
<dbReference type="GO" id="GO:0015979">
    <property type="term" value="P:photosynthesis"/>
    <property type="evidence" value="ECO:0007669"/>
    <property type="project" value="UniProtKB-KW"/>
</dbReference>
<evidence type="ECO:0000256" key="1">
    <source>
        <dbReference type="ARBA" id="ARBA00002862"/>
    </source>
</evidence>
<evidence type="ECO:0000256" key="6">
    <source>
        <dbReference type="ARBA" id="ARBA00022692"/>
    </source>
</evidence>
<dbReference type="EMBL" id="KJ746597">
    <property type="protein sequence ID" value="AID67500.1"/>
    <property type="molecule type" value="Genomic_DNA"/>
</dbReference>
<evidence type="ECO:0000256" key="8">
    <source>
        <dbReference type="ARBA" id="ARBA00023136"/>
    </source>
</evidence>
<evidence type="ECO:0000256" key="4">
    <source>
        <dbReference type="ARBA" id="ARBA00015395"/>
    </source>
</evidence>
<keyword evidence="10" id="KW-0934">Plastid</keyword>
<evidence type="ECO:0000256" key="5">
    <source>
        <dbReference type="ARBA" id="ARBA00022531"/>
    </source>
</evidence>
<name>A0A088CI80_9VIRI</name>
<dbReference type="Pfam" id="PF02392">
    <property type="entry name" value="Ycf4"/>
    <property type="match status" value="1"/>
</dbReference>
<gene>
    <name evidence="10" type="primary">ycf4</name>
</gene>
<keyword evidence="5" id="KW-0602">Photosynthesis</keyword>
<reference evidence="10" key="1">
    <citation type="journal article" date="2014" name="BMC Genomics">
        <title>Six newly sequenced chloroplast genomes from prasinophyte green algae provide insights into the relationships among prasinophyte lineages and the diversity of streamlined genome architecture in picoplanktonic species.</title>
        <authorList>
            <person name="Lemieux C."/>
            <person name="Otis C."/>
            <person name="Turmel M."/>
        </authorList>
    </citation>
    <scope>NUCLEOTIDE SEQUENCE</scope>
</reference>
<geneLocation type="chloroplast" evidence="10"/>
<comment type="subcellular location">
    <subcellularLocation>
        <location evidence="2">Membrane</location>
        <topology evidence="2">Multi-pass membrane protein</topology>
    </subcellularLocation>
</comment>
<proteinExistence type="inferred from homology"/>
<keyword evidence="10" id="KW-0150">Chloroplast</keyword>
<evidence type="ECO:0000313" key="10">
    <source>
        <dbReference type="EMBL" id="AID67500.1"/>
    </source>
</evidence>
<sequence length="209" mass="23893">MNKTKLSFSSPEDLEPIQTETLWRDFLTGSKTFLNTLFAFLTFFGGFNFIIVGIKSFIIDNAIEVPQFLNLDKTNLDISFFPQGLSMLFYGVVGVLFSLYLGLLLLLDVGSGYNEFNKDTQTITLFRKGFPGKYRRIFITLSFSEVQSLQLKIFQGLNNQKATLFLKIKGKKDLVLNEQSRYVPLNELERISARLADFLQVPLEITNQL</sequence>
<feature type="transmembrane region" description="Helical" evidence="9">
    <location>
        <begin position="87"/>
        <end position="107"/>
    </location>
</feature>
<dbReference type="InterPro" id="IPR003359">
    <property type="entry name" value="PSI_Ycf4_assembly"/>
</dbReference>
<evidence type="ECO:0000256" key="3">
    <source>
        <dbReference type="ARBA" id="ARBA00008198"/>
    </source>
</evidence>
<keyword evidence="6 9" id="KW-0812">Transmembrane</keyword>
<dbReference type="AlphaFoldDB" id="A0A088CI80"/>
<evidence type="ECO:0000256" key="2">
    <source>
        <dbReference type="ARBA" id="ARBA00004141"/>
    </source>
</evidence>
<keyword evidence="8 9" id="KW-0472">Membrane</keyword>
<organism evidence="10">
    <name type="scientific">Prasinococcus sp. CCMP1194</name>
    <dbReference type="NCBI Taxonomy" id="110672"/>
    <lineage>
        <taxon>Eukaryota</taxon>
        <taxon>Viridiplantae</taxon>
        <taxon>Prasinodermophyta</taxon>
        <taxon>Palmophyllophyceae</taxon>
        <taxon>Prasinococcales</taxon>
        <taxon>Prasinococcaceae</taxon>
        <taxon>Prasinococcus</taxon>
    </lineage>
</organism>
<comment type="similarity">
    <text evidence="3">Belongs to the Ycf4 family.</text>
</comment>
<protein>
    <recommendedName>
        <fullName evidence="4">Photosystem I assembly protein Ycf4</fullName>
    </recommendedName>
</protein>
<comment type="function">
    <text evidence="1">Seems to be required for the assembly of the photosystem I complex.</text>
</comment>
<accession>A0A088CI80</accession>
<evidence type="ECO:0000256" key="7">
    <source>
        <dbReference type="ARBA" id="ARBA00022989"/>
    </source>
</evidence>
<keyword evidence="7 9" id="KW-1133">Transmembrane helix</keyword>
<dbReference type="GO" id="GO:0009522">
    <property type="term" value="C:photosystem I"/>
    <property type="evidence" value="ECO:0007669"/>
    <property type="project" value="InterPro"/>
</dbReference>
<feature type="transmembrane region" description="Helical" evidence="9">
    <location>
        <begin position="33"/>
        <end position="59"/>
    </location>
</feature>